<evidence type="ECO:0000256" key="5">
    <source>
        <dbReference type="SAM" id="MobiDB-lite"/>
    </source>
</evidence>
<reference evidence="7" key="1">
    <citation type="submission" date="2022-08" db="EMBL/GenBank/DDBJ databases">
        <authorList>
            <consortium name="DOE Joint Genome Institute"/>
            <person name="Min B."/>
            <person name="Riley R."/>
            <person name="Sierra-Patev S."/>
            <person name="Naranjo-Ortiz M."/>
            <person name="Looney B."/>
            <person name="Konkel Z."/>
            <person name="Slot J.C."/>
            <person name="Sakamoto Y."/>
            <person name="Steenwyk J.L."/>
            <person name="Rokas A."/>
            <person name="Carro J."/>
            <person name="Camarero S."/>
            <person name="Ferreira P."/>
            <person name="Molpeceres G."/>
            <person name="Ruiz-Duenas F.J."/>
            <person name="Serrano A."/>
            <person name="Henrissat B."/>
            <person name="Drula E."/>
            <person name="Hughes K.W."/>
            <person name="Mata J.L."/>
            <person name="Ishikawa N.K."/>
            <person name="Vargas-Isla R."/>
            <person name="Ushijima S."/>
            <person name="Smith C.A."/>
            <person name="Ahrendt S."/>
            <person name="Andreopoulos W."/>
            <person name="He G."/>
            <person name="Labutti K."/>
            <person name="Lipzen A."/>
            <person name="Ng V."/>
            <person name="Sandor L."/>
            <person name="Barry K."/>
            <person name="Martinez A.T."/>
            <person name="Xiao Y."/>
            <person name="Gibbons J.G."/>
            <person name="Terashima K."/>
            <person name="Hibbett D.S."/>
            <person name="Grigoriev I.V."/>
        </authorList>
    </citation>
    <scope>NUCLEOTIDE SEQUENCE</scope>
    <source>
        <strain evidence="7">TFB10291</strain>
    </source>
</reference>
<dbReference type="InterPro" id="IPR018957">
    <property type="entry name" value="Znf_C3HC4_RING-type"/>
</dbReference>
<keyword evidence="2 4" id="KW-0863">Zinc-finger</keyword>
<protein>
    <recommendedName>
        <fullName evidence="6">RING-type domain-containing protein</fullName>
    </recommendedName>
</protein>
<sequence length="153" mass="16584">MAMAMAMATATVTATIPTPTLPSEPEPESHLRESSTYPNPMPISPKSLPDLFSTHSLSTYNCHICFSPPTNATMTPCGHIACGPCVFTAVKMALRGESMMMGGAMRDEGGPRCPIRRALIQGWDGKGGCAQCRCLEEEKSRAEDRIYCEDIRL</sequence>
<dbReference type="GO" id="GO:0008270">
    <property type="term" value="F:zinc ion binding"/>
    <property type="evidence" value="ECO:0007669"/>
    <property type="project" value="UniProtKB-KW"/>
</dbReference>
<dbReference type="GO" id="GO:0006511">
    <property type="term" value="P:ubiquitin-dependent protein catabolic process"/>
    <property type="evidence" value="ECO:0007669"/>
    <property type="project" value="TreeGrafter"/>
</dbReference>
<dbReference type="PANTHER" id="PTHR47094">
    <property type="entry name" value="ELFLESS, ISOFORM B"/>
    <property type="match status" value="1"/>
</dbReference>
<organism evidence="7 8">
    <name type="scientific">Lentinula aff. detonsa</name>
    <dbReference type="NCBI Taxonomy" id="2804958"/>
    <lineage>
        <taxon>Eukaryota</taxon>
        <taxon>Fungi</taxon>
        <taxon>Dikarya</taxon>
        <taxon>Basidiomycota</taxon>
        <taxon>Agaricomycotina</taxon>
        <taxon>Agaricomycetes</taxon>
        <taxon>Agaricomycetidae</taxon>
        <taxon>Agaricales</taxon>
        <taxon>Marasmiineae</taxon>
        <taxon>Omphalotaceae</taxon>
        <taxon>Lentinula</taxon>
    </lineage>
</organism>
<gene>
    <name evidence="7" type="ORF">GGU10DRAFT_437546</name>
</gene>
<dbReference type="InterPro" id="IPR001841">
    <property type="entry name" value="Znf_RING"/>
</dbReference>
<comment type="caution">
    <text evidence="7">The sequence shown here is derived from an EMBL/GenBank/DDBJ whole genome shotgun (WGS) entry which is preliminary data.</text>
</comment>
<dbReference type="InterPro" id="IPR013083">
    <property type="entry name" value="Znf_RING/FYVE/PHD"/>
</dbReference>
<feature type="region of interest" description="Disordered" evidence="5">
    <location>
        <begin position="14"/>
        <end position="42"/>
    </location>
</feature>
<name>A0AA38L342_9AGAR</name>
<dbReference type="GO" id="GO:0140082">
    <property type="term" value="F:SUMO-ubiquitin ligase activity"/>
    <property type="evidence" value="ECO:0007669"/>
    <property type="project" value="TreeGrafter"/>
</dbReference>
<dbReference type="InterPro" id="IPR049627">
    <property type="entry name" value="SLX8"/>
</dbReference>
<evidence type="ECO:0000259" key="6">
    <source>
        <dbReference type="PROSITE" id="PS50089"/>
    </source>
</evidence>
<proteinExistence type="predicted"/>
<dbReference type="SUPFAM" id="SSF57850">
    <property type="entry name" value="RING/U-box"/>
    <property type="match status" value="1"/>
</dbReference>
<keyword evidence="3" id="KW-0862">Zinc</keyword>
<accession>A0AA38L342</accession>
<dbReference type="Proteomes" id="UP001163798">
    <property type="component" value="Unassembled WGS sequence"/>
</dbReference>
<dbReference type="Pfam" id="PF00097">
    <property type="entry name" value="zf-C3HC4"/>
    <property type="match status" value="1"/>
</dbReference>
<dbReference type="AlphaFoldDB" id="A0AA38L342"/>
<evidence type="ECO:0000256" key="4">
    <source>
        <dbReference type="PROSITE-ProRule" id="PRU00175"/>
    </source>
</evidence>
<dbReference type="PROSITE" id="PS50089">
    <property type="entry name" value="ZF_RING_2"/>
    <property type="match status" value="1"/>
</dbReference>
<dbReference type="GO" id="GO:0061630">
    <property type="term" value="F:ubiquitin protein ligase activity"/>
    <property type="evidence" value="ECO:0007669"/>
    <property type="project" value="InterPro"/>
</dbReference>
<dbReference type="EMBL" id="MU793609">
    <property type="protein sequence ID" value="KAJ3781060.1"/>
    <property type="molecule type" value="Genomic_DNA"/>
</dbReference>
<evidence type="ECO:0000313" key="8">
    <source>
        <dbReference type="Proteomes" id="UP001163798"/>
    </source>
</evidence>
<evidence type="ECO:0000256" key="2">
    <source>
        <dbReference type="ARBA" id="ARBA00022771"/>
    </source>
</evidence>
<dbReference type="SMART" id="SM00184">
    <property type="entry name" value="RING"/>
    <property type="match status" value="1"/>
</dbReference>
<dbReference type="PANTHER" id="PTHR47094:SF1">
    <property type="entry name" value="RING-TYPE E3 UBIQUITIN TRANSFERASE"/>
    <property type="match status" value="1"/>
</dbReference>
<dbReference type="GO" id="GO:0033768">
    <property type="term" value="C:SUMO-targeted ubiquitin ligase complex"/>
    <property type="evidence" value="ECO:0007669"/>
    <property type="project" value="TreeGrafter"/>
</dbReference>
<dbReference type="GO" id="GO:0032183">
    <property type="term" value="F:SUMO binding"/>
    <property type="evidence" value="ECO:0007669"/>
    <property type="project" value="TreeGrafter"/>
</dbReference>
<evidence type="ECO:0000256" key="1">
    <source>
        <dbReference type="ARBA" id="ARBA00022723"/>
    </source>
</evidence>
<evidence type="ECO:0000256" key="3">
    <source>
        <dbReference type="ARBA" id="ARBA00022833"/>
    </source>
</evidence>
<keyword evidence="8" id="KW-1185">Reference proteome</keyword>
<evidence type="ECO:0000313" key="7">
    <source>
        <dbReference type="EMBL" id="KAJ3781060.1"/>
    </source>
</evidence>
<dbReference type="Gene3D" id="3.30.40.10">
    <property type="entry name" value="Zinc/RING finger domain, C3HC4 (zinc finger)"/>
    <property type="match status" value="1"/>
</dbReference>
<feature type="domain" description="RING-type" evidence="6">
    <location>
        <begin position="62"/>
        <end position="117"/>
    </location>
</feature>
<keyword evidence="1" id="KW-0479">Metal-binding</keyword>